<feature type="region of interest" description="Disordered" evidence="1">
    <location>
        <begin position="25"/>
        <end position="104"/>
    </location>
</feature>
<comment type="caution">
    <text evidence="2">The sequence shown here is derived from an EMBL/GenBank/DDBJ whole genome shotgun (WGS) entry which is preliminary data.</text>
</comment>
<sequence>MLSTSNQSSPWQQWHLRQSALQFSDSRTLPPSLSATSSPSRPFHVGSCYQPPMGSPLGGHAWNRSSLSHSAASADAGSETNSSGTRPPRAAPGPPSARAGFAQDARIRARRKAFISKVRQGGDDRRWETRSKDLETLDRAEWEREMRLWAEEREREGPTTQEQEDIIVSGHKSMNDETQAQSIEAEDIAMREEEEMQELLQMMDIKPSTMKVEIPPDGPHKHCFEADGHSESYGSDDDEYELLFQEMLSQTHADEDAMDTGL</sequence>
<dbReference type="OrthoDB" id="5279705at2759"/>
<feature type="compositionally biased region" description="Basic and acidic residues" evidence="1">
    <location>
        <begin position="218"/>
        <end position="230"/>
    </location>
</feature>
<protein>
    <submittedName>
        <fullName evidence="2">Uncharacterized protein</fullName>
    </submittedName>
</protein>
<reference evidence="2 3" key="1">
    <citation type="submission" date="2017-06" db="EMBL/GenBank/DDBJ databases">
        <title>Draft genome sequence of a variant of Elsinoe murrayae.</title>
        <authorList>
            <person name="Cheng Q."/>
        </authorList>
    </citation>
    <scope>NUCLEOTIDE SEQUENCE [LARGE SCALE GENOMIC DNA]</scope>
    <source>
        <strain evidence="2 3">CQ-2017a</strain>
    </source>
</reference>
<accession>A0A2K1QHH2</accession>
<feature type="compositionally biased region" description="Low complexity" evidence="1">
    <location>
        <begin position="26"/>
        <end position="42"/>
    </location>
</feature>
<evidence type="ECO:0000313" key="2">
    <source>
        <dbReference type="EMBL" id="PNS14595.1"/>
    </source>
</evidence>
<dbReference type="EMBL" id="NKHZ01000085">
    <property type="protein sequence ID" value="PNS14595.1"/>
    <property type="molecule type" value="Genomic_DNA"/>
</dbReference>
<dbReference type="InParanoid" id="A0A2K1QHH2"/>
<evidence type="ECO:0000313" key="3">
    <source>
        <dbReference type="Proteomes" id="UP000243797"/>
    </source>
</evidence>
<feature type="region of interest" description="Disordered" evidence="1">
    <location>
        <begin position="210"/>
        <end position="236"/>
    </location>
</feature>
<gene>
    <name evidence="2" type="ORF">CAC42_2652</name>
</gene>
<feature type="compositionally biased region" description="Low complexity" evidence="1">
    <location>
        <begin position="65"/>
        <end position="88"/>
    </location>
</feature>
<evidence type="ECO:0000256" key="1">
    <source>
        <dbReference type="SAM" id="MobiDB-lite"/>
    </source>
</evidence>
<dbReference type="Proteomes" id="UP000243797">
    <property type="component" value="Unassembled WGS sequence"/>
</dbReference>
<organism evidence="2 3">
    <name type="scientific">Sphaceloma murrayae</name>
    <dbReference type="NCBI Taxonomy" id="2082308"/>
    <lineage>
        <taxon>Eukaryota</taxon>
        <taxon>Fungi</taxon>
        <taxon>Dikarya</taxon>
        <taxon>Ascomycota</taxon>
        <taxon>Pezizomycotina</taxon>
        <taxon>Dothideomycetes</taxon>
        <taxon>Dothideomycetidae</taxon>
        <taxon>Myriangiales</taxon>
        <taxon>Elsinoaceae</taxon>
        <taxon>Sphaceloma</taxon>
    </lineage>
</organism>
<keyword evidence="3" id="KW-1185">Reference proteome</keyword>
<proteinExistence type="predicted"/>
<dbReference type="AlphaFoldDB" id="A0A2K1QHH2"/>
<dbReference type="STRING" id="2082308.A0A2K1QHH2"/>
<name>A0A2K1QHH2_9PEZI</name>